<comment type="caution">
    <text evidence="2">The sequence shown here is derived from an EMBL/GenBank/DDBJ whole genome shotgun (WGS) entry which is preliminary data.</text>
</comment>
<evidence type="ECO:0000313" key="3">
    <source>
        <dbReference type="Proteomes" id="UP000636709"/>
    </source>
</evidence>
<feature type="region of interest" description="Disordered" evidence="1">
    <location>
        <begin position="442"/>
        <end position="467"/>
    </location>
</feature>
<feature type="region of interest" description="Disordered" evidence="1">
    <location>
        <begin position="412"/>
        <end position="431"/>
    </location>
</feature>
<accession>A0A835EB69</accession>
<feature type="region of interest" description="Disordered" evidence="1">
    <location>
        <begin position="231"/>
        <end position="258"/>
    </location>
</feature>
<dbReference type="Proteomes" id="UP000636709">
    <property type="component" value="Unassembled WGS sequence"/>
</dbReference>
<feature type="compositionally biased region" description="Low complexity" evidence="1">
    <location>
        <begin position="35"/>
        <end position="49"/>
    </location>
</feature>
<evidence type="ECO:0000256" key="1">
    <source>
        <dbReference type="SAM" id="MobiDB-lite"/>
    </source>
</evidence>
<name>A0A835EB69_9POAL</name>
<dbReference type="AlphaFoldDB" id="A0A835EB69"/>
<feature type="region of interest" description="Disordered" evidence="1">
    <location>
        <begin position="30"/>
        <end position="49"/>
    </location>
</feature>
<dbReference type="EMBL" id="JACEFO010002196">
    <property type="protein sequence ID" value="KAF8674786.1"/>
    <property type="molecule type" value="Genomic_DNA"/>
</dbReference>
<keyword evidence="3" id="KW-1185">Reference proteome</keyword>
<evidence type="ECO:0000313" key="2">
    <source>
        <dbReference type="EMBL" id="KAF8674786.1"/>
    </source>
</evidence>
<protein>
    <submittedName>
        <fullName evidence="2">Uncharacterized protein</fullName>
    </submittedName>
</protein>
<gene>
    <name evidence="2" type="ORF">HU200_048068</name>
</gene>
<organism evidence="2 3">
    <name type="scientific">Digitaria exilis</name>
    <dbReference type="NCBI Taxonomy" id="1010633"/>
    <lineage>
        <taxon>Eukaryota</taxon>
        <taxon>Viridiplantae</taxon>
        <taxon>Streptophyta</taxon>
        <taxon>Embryophyta</taxon>
        <taxon>Tracheophyta</taxon>
        <taxon>Spermatophyta</taxon>
        <taxon>Magnoliopsida</taxon>
        <taxon>Liliopsida</taxon>
        <taxon>Poales</taxon>
        <taxon>Poaceae</taxon>
        <taxon>PACMAD clade</taxon>
        <taxon>Panicoideae</taxon>
        <taxon>Panicodae</taxon>
        <taxon>Paniceae</taxon>
        <taxon>Anthephorinae</taxon>
        <taxon>Digitaria</taxon>
    </lineage>
</organism>
<feature type="compositionally biased region" description="Polar residues" evidence="1">
    <location>
        <begin position="243"/>
        <end position="256"/>
    </location>
</feature>
<proteinExistence type="predicted"/>
<reference evidence="2" key="1">
    <citation type="submission" date="2020-07" db="EMBL/GenBank/DDBJ databases">
        <title>Genome sequence and genetic diversity analysis of an under-domesticated orphan crop, white fonio (Digitaria exilis).</title>
        <authorList>
            <person name="Bennetzen J.L."/>
            <person name="Chen S."/>
            <person name="Ma X."/>
            <person name="Wang X."/>
            <person name="Yssel A.E.J."/>
            <person name="Chaluvadi S.R."/>
            <person name="Johnson M."/>
            <person name="Gangashetty P."/>
            <person name="Hamidou F."/>
            <person name="Sanogo M.D."/>
            <person name="Zwaenepoel A."/>
            <person name="Wallace J."/>
            <person name="Van De Peer Y."/>
            <person name="Van Deynze A."/>
        </authorList>
    </citation>
    <scope>NUCLEOTIDE SEQUENCE</scope>
    <source>
        <tissue evidence="2">Leaves</tissue>
    </source>
</reference>
<sequence length="467" mass="50091">MSSLPQPQAVDHGDAQAKSYTSSVAVQSAVHGGASPHPTTSSSRTTTVSPHPLVSALKNSTSFLYMFPLDRSVVAPQLQAVSRIQSNSFYVKASCDGLLILSKGDDLFVCNPTTSQIAPIGLGAFDFLGFYSHLPTGDRRPIESVDDVRRPKFDGAPVESVDGPLNQSMVVEDRRAFVSACGETAGACAREERPLAFWLKLYQLKATRSIRGGTSGDPLACGEVPVMHPLPGRDYKNHASARQPPSLNTRQKQSAASAHPHCRRCAHNSDDNTCLRHSPCLVHHIRGGATHTAGWGSCPSYCRSRDPPPPLSHGVLVVVGGDSIHVHQPGRCGQREEEEGHLGWITGDTRLIGPQWRSVPVLEDEAPPNGPYVPMATGKKTFVIKEYRLLLNSKLTSLSSFEQLLAMEVAEVPDADSGRHPSPSSAGSSRHRRHLLIADQDPTAAAGGNGGGHGSPSQPHRKLLPYI</sequence>